<evidence type="ECO:0000313" key="2">
    <source>
        <dbReference type="Proteomes" id="UP000028524"/>
    </source>
</evidence>
<gene>
    <name evidence="1" type="ORF">S40285_05349</name>
</gene>
<dbReference type="STRING" id="1283841.A0A084QNW1"/>
<dbReference type="OrthoDB" id="3431997at2759"/>
<proteinExistence type="predicted"/>
<dbReference type="AlphaFoldDB" id="A0A084QNW1"/>
<dbReference type="EMBL" id="KL660580">
    <property type="protein sequence ID" value="KFA65646.1"/>
    <property type="molecule type" value="Genomic_DNA"/>
</dbReference>
<sequence>MGSSDSKVSVSPASPGITLPVAFNLYYKRSWGLKFRLGEHDSAIVYSVGLPLGWNGDLIVYGGPSSDDPPLAAVRWASIRGDSAVTLPSPAPGVPQIVEELRNNSSMLHISHQFTIAVGAGPFPQPQKFEWRHASSDELEPLGESSRGWKLMYGNEIVALWANASIGRHVSKTARFMFVNSGATGEFGQTWALMAVVTFLRLWQLQMQNSMTSAASGNAVTAVV</sequence>
<evidence type="ECO:0000313" key="1">
    <source>
        <dbReference type="EMBL" id="KFA65646.1"/>
    </source>
</evidence>
<dbReference type="InParanoid" id="A0A084QNW1"/>
<reference evidence="1 2" key="1">
    <citation type="journal article" date="2014" name="BMC Genomics">
        <title>Comparative genome sequencing reveals chemotype-specific gene clusters in the toxigenic black mold Stachybotrys.</title>
        <authorList>
            <person name="Semeiks J."/>
            <person name="Borek D."/>
            <person name="Otwinowski Z."/>
            <person name="Grishin N.V."/>
        </authorList>
    </citation>
    <scope>NUCLEOTIDE SEQUENCE [LARGE SCALE GENOMIC DNA]</scope>
    <source>
        <strain evidence="1 2">IBT 40285</strain>
    </source>
</reference>
<accession>A0A084QNW1</accession>
<organism evidence="1 2">
    <name type="scientific">Stachybotrys chlorohalonatus (strain IBT 40285)</name>
    <dbReference type="NCBI Taxonomy" id="1283841"/>
    <lineage>
        <taxon>Eukaryota</taxon>
        <taxon>Fungi</taxon>
        <taxon>Dikarya</taxon>
        <taxon>Ascomycota</taxon>
        <taxon>Pezizomycotina</taxon>
        <taxon>Sordariomycetes</taxon>
        <taxon>Hypocreomycetidae</taxon>
        <taxon>Hypocreales</taxon>
        <taxon>Stachybotryaceae</taxon>
        <taxon>Stachybotrys</taxon>
    </lineage>
</organism>
<name>A0A084QNW1_STAC4</name>
<keyword evidence="2" id="KW-1185">Reference proteome</keyword>
<dbReference type="Proteomes" id="UP000028524">
    <property type="component" value="Unassembled WGS sequence"/>
</dbReference>
<dbReference type="OMA" id="LMAVMSC"/>
<dbReference type="HOGENOM" id="CLU_061850_0_0_1"/>
<protein>
    <submittedName>
        <fullName evidence="1">Uncharacterized protein</fullName>
    </submittedName>
</protein>